<reference evidence="1" key="1">
    <citation type="submission" date="2023-06" db="EMBL/GenBank/DDBJ databases">
        <title>Phylogenetic Diversity of Rhizobium strains.</title>
        <authorList>
            <person name="Moura F.T."/>
            <person name="Helene L.C.F."/>
            <person name="Hungria M."/>
        </authorList>
    </citation>
    <scope>NUCLEOTIDE SEQUENCE</scope>
    <source>
        <strain evidence="1">CCGE524</strain>
    </source>
</reference>
<dbReference type="RefSeq" id="WP_285881700.1">
    <property type="nucleotide sequence ID" value="NZ_JARFYN010000032.1"/>
</dbReference>
<comment type="caution">
    <text evidence="1">The sequence shown here is derived from an EMBL/GenBank/DDBJ whole genome shotgun (WGS) entry which is preliminary data.</text>
</comment>
<evidence type="ECO:0008006" key="3">
    <source>
        <dbReference type="Google" id="ProtNLM"/>
    </source>
</evidence>
<protein>
    <recommendedName>
        <fullName evidence="3">DUF982 domain-containing protein</fullName>
    </recommendedName>
</protein>
<accession>A0ABT7KI34</accession>
<sequence>MSARWQPGWTCGNPDHNPTKLIFLIYECRGATPNLGGNGEKLFQAAVLAAKAGPPFPSTSLHIDEKLCRQKEAEREMQ</sequence>
<evidence type="ECO:0000313" key="1">
    <source>
        <dbReference type="EMBL" id="MDL2408297.1"/>
    </source>
</evidence>
<keyword evidence="2" id="KW-1185">Reference proteome</keyword>
<evidence type="ECO:0000313" key="2">
    <source>
        <dbReference type="Proteomes" id="UP001172630"/>
    </source>
</evidence>
<dbReference type="EMBL" id="JARFYN010000032">
    <property type="protein sequence ID" value="MDL2408297.1"/>
    <property type="molecule type" value="Genomic_DNA"/>
</dbReference>
<gene>
    <name evidence="1" type="ORF">PY650_22140</name>
</gene>
<dbReference type="Proteomes" id="UP001172630">
    <property type="component" value="Unassembled WGS sequence"/>
</dbReference>
<organism evidence="1 2">
    <name type="scientific">Rhizobium calliandrae</name>
    <dbReference type="NCBI Taxonomy" id="1312182"/>
    <lineage>
        <taxon>Bacteria</taxon>
        <taxon>Pseudomonadati</taxon>
        <taxon>Pseudomonadota</taxon>
        <taxon>Alphaproteobacteria</taxon>
        <taxon>Hyphomicrobiales</taxon>
        <taxon>Rhizobiaceae</taxon>
        <taxon>Rhizobium/Agrobacterium group</taxon>
        <taxon>Rhizobium</taxon>
    </lineage>
</organism>
<name>A0ABT7KI34_9HYPH</name>
<proteinExistence type="predicted"/>